<name>A0A369LPF6_9ACTN</name>
<evidence type="ECO:0000313" key="1">
    <source>
        <dbReference type="EMBL" id="RDB61443.1"/>
    </source>
</evidence>
<protein>
    <recommendedName>
        <fullName evidence="3">Zinc ribbon domain-containing protein</fullName>
    </recommendedName>
</protein>
<dbReference type="AlphaFoldDB" id="A0A369LPF6"/>
<keyword evidence="2" id="KW-1185">Reference proteome</keyword>
<organism evidence="1 2">
    <name type="scientific">Gordonibacter pamelaeae</name>
    <dbReference type="NCBI Taxonomy" id="471189"/>
    <lineage>
        <taxon>Bacteria</taxon>
        <taxon>Bacillati</taxon>
        <taxon>Actinomycetota</taxon>
        <taxon>Coriobacteriia</taxon>
        <taxon>Eggerthellales</taxon>
        <taxon>Eggerthellaceae</taxon>
        <taxon>Gordonibacter</taxon>
    </lineage>
</organism>
<gene>
    <name evidence="1" type="ORF">C1877_14890</name>
</gene>
<proteinExistence type="predicted"/>
<accession>A0A369LPF6</accession>
<dbReference type="EMBL" id="PPTS01000016">
    <property type="protein sequence ID" value="RDB61443.1"/>
    <property type="molecule type" value="Genomic_DNA"/>
</dbReference>
<reference evidence="1 2" key="1">
    <citation type="journal article" date="2018" name="Elife">
        <title>Discovery and characterization of a prevalent human gut bacterial enzyme sufficient for the inactivation of a family of plant toxins.</title>
        <authorList>
            <person name="Koppel N."/>
            <person name="Bisanz J.E."/>
            <person name="Pandelia M.E."/>
            <person name="Turnbaugh P.J."/>
            <person name="Balskus E.P."/>
        </authorList>
    </citation>
    <scope>NUCLEOTIDE SEQUENCE [LARGE SCALE GENOMIC DNA]</scope>
    <source>
        <strain evidence="1 2">3C</strain>
    </source>
</reference>
<evidence type="ECO:0000313" key="2">
    <source>
        <dbReference type="Proteomes" id="UP000254000"/>
    </source>
</evidence>
<evidence type="ECO:0008006" key="3">
    <source>
        <dbReference type="Google" id="ProtNLM"/>
    </source>
</evidence>
<dbReference type="Proteomes" id="UP000254000">
    <property type="component" value="Unassembled WGS sequence"/>
</dbReference>
<dbReference type="OrthoDB" id="3177922at2"/>
<comment type="caution">
    <text evidence="1">The sequence shown here is derived from an EMBL/GenBank/DDBJ whole genome shotgun (WGS) entry which is preliminary data.</text>
</comment>
<sequence length="69" mass="7120">MCGYACCNCGKCRGEASKHLASLENVPGFCRECGFLNNPTAAVCKSCGASLADIASKAKAGNANQVFKE</sequence>